<dbReference type="Proteomes" id="UP000288805">
    <property type="component" value="Unassembled WGS sequence"/>
</dbReference>
<name>A0A438H2W9_VITVI</name>
<evidence type="ECO:0000313" key="2">
    <source>
        <dbReference type="Proteomes" id="UP000288805"/>
    </source>
</evidence>
<accession>A0A438H2W9</accession>
<organism evidence="1 2">
    <name type="scientific">Vitis vinifera</name>
    <name type="common">Grape</name>
    <dbReference type="NCBI Taxonomy" id="29760"/>
    <lineage>
        <taxon>Eukaryota</taxon>
        <taxon>Viridiplantae</taxon>
        <taxon>Streptophyta</taxon>
        <taxon>Embryophyta</taxon>
        <taxon>Tracheophyta</taxon>
        <taxon>Spermatophyta</taxon>
        <taxon>Magnoliopsida</taxon>
        <taxon>eudicotyledons</taxon>
        <taxon>Gunneridae</taxon>
        <taxon>Pentapetalae</taxon>
        <taxon>rosids</taxon>
        <taxon>Vitales</taxon>
        <taxon>Vitaceae</taxon>
        <taxon>Viteae</taxon>
        <taxon>Vitis</taxon>
    </lineage>
</organism>
<protein>
    <recommendedName>
        <fullName evidence="3">Ubiquitin-like protease family profile domain-containing protein</fullName>
    </recommendedName>
</protein>
<gene>
    <name evidence="1" type="ORF">CK203_046746</name>
</gene>
<dbReference type="EMBL" id="QGNW01000293">
    <property type="protein sequence ID" value="RVW78637.1"/>
    <property type="molecule type" value="Genomic_DNA"/>
</dbReference>
<comment type="caution">
    <text evidence="1">The sequence shown here is derived from an EMBL/GenBank/DDBJ whole genome shotgun (WGS) entry which is preliminary data.</text>
</comment>
<dbReference type="AlphaFoldDB" id="A0A438H2W9"/>
<sequence>MVAETCGIPSMKMDSEMTPTKASLCLTSSWKELGNINNQTPLWYMDAFFSTVDNPTPENHAFPSEKDMPWHGVDHVLDTPDCNAAPDFELQPSGPIHVQSDGEEEDEPDVMSLSVFIIPPRNKSVRRCRVRQMAPNLLSPFISQLETRQSAIRMNLKEAIAFVFSRDLDARCMFNGSPLVQVFLPVPIKNHWTLYLYDLYSKRIHLLNSRLNRKNTTMIGIQQNLVK</sequence>
<evidence type="ECO:0008006" key="3">
    <source>
        <dbReference type="Google" id="ProtNLM"/>
    </source>
</evidence>
<reference evidence="1 2" key="1">
    <citation type="journal article" date="2018" name="PLoS Genet.">
        <title>Population sequencing reveals clonal diversity and ancestral inbreeding in the grapevine cultivar Chardonnay.</title>
        <authorList>
            <person name="Roach M.J."/>
            <person name="Johnson D.L."/>
            <person name="Bohlmann J."/>
            <person name="van Vuuren H.J."/>
            <person name="Jones S.J."/>
            <person name="Pretorius I.S."/>
            <person name="Schmidt S.A."/>
            <person name="Borneman A.R."/>
        </authorList>
    </citation>
    <scope>NUCLEOTIDE SEQUENCE [LARGE SCALE GENOMIC DNA]</scope>
    <source>
        <strain evidence="2">cv. Chardonnay</strain>
        <tissue evidence="1">Leaf</tissue>
    </source>
</reference>
<evidence type="ECO:0000313" key="1">
    <source>
        <dbReference type="EMBL" id="RVW78637.1"/>
    </source>
</evidence>
<proteinExistence type="predicted"/>